<evidence type="ECO:0000313" key="2">
    <source>
        <dbReference type="EMBL" id="TFK80673.1"/>
    </source>
</evidence>
<dbReference type="Proteomes" id="UP000308197">
    <property type="component" value="Unassembled WGS sequence"/>
</dbReference>
<keyword evidence="3" id="KW-1185">Reference proteome</keyword>
<dbReference type="AlphaFoldDB" id="A0A5C3P4H1"/>
<sequence length="151" mass="17327">PRDAHDEQPRDEHDEQPRDADDEQPRDAHDEQPRDEQATGEQDEHPTNEHDEQPCNDHDEQPRDEPPTSDHNEQGQSGVDNTGIPEPSIVKRGWPAWVKDSYARLTECDYGPDFSRAIGWWTTLERAYQWKSSPSGLGAQGRPPAVRDWLQ</sequence>
<feature type="region of interest" description="Disordered" evidence="1">
    <location>
        <begin position="1"/>
        <end position="93"/>
    </location>
</feature>
<evidence type="ECO:0000256" key="1">
    <source>
        <dbReference type="SAM" id="MobiDB-lite"/>
    </source>
</evidence>
<proteinExistence type="predicted"/>
<dbReference type="InParanoid" id="A0A5C3P4H1"/>
<accession>A0A5C3P4H1</accession>
<organism evidence="2 3">
    <name type="scientific">Polyporus arcularius HHB13444</name>
    <dbReference type="NCBI Taxonomy" id="1314778"/>
    <lineage>
        <taxon>Eukaryota</taxon>
        <taxon>Fungi</taxon>
        <taxon>Dikarya</taxon>
        <taxon>Basidiomycota</taxon>
        <taxon>Agaricomycotina</taxon>
        <taxon>Agaricomycetes</taxon>
        <taxon>Polyporales</taxon>
        <taxon>Polyporaceae</taxon>
        <taxon>Polyporus</taxon>
    </lineage>
</organism>
<name>A0A5C3P4H1_9APHY</name>
<dbReference type="EMBL" id="ML211729">
    <property type="protein sequence ID" value="TFK80673.1"/>
    <property type="molecule type" value="Genomic_DNA"/>
</dbReference>
<gene>
    <name evidence="2" type="ORF">K466DRAFT_605144</name>
</gene>
<feature type="non-terminal residue" evidence="2">
    <location>
        <position position="1"/>
    </location>
</feature>
<evidence type="ECO:0000313" key="3">
    <source>
        <dbReference type="Proteomes" id="UP000308197"/>
    </source>
</evidence>
<feature type="compositionally biased region" description="Basic and acidic residues" evidence="1">
    <location>
        <begin position="1"/>
        <end position="73"/>
    </location>
</feature>
<feature type="region of interest" description="Disordered" evidence="1">
    <location>
        <begin position="132"/>
        <end position="151"/>
    </location>
</feature>
<reference evidence="2 3" key="1">
    <citation type="journal article" date="2019" name="Nat. Ecol. Evol.">
        <title>Megaphylogeny resolves global patterns of mushroom evolution.</title>
        <authorList>
            <person name="Varga T."/>
            <person name="Krizsan K."/>
            <person name="Foldi C."/>
            <person name="Dima B."/>
            <person name="Sanchez-Garcia M."/>
            <person name="Sanchez-Ramirez S."/>
            <person name="Szollosi G.J."/>
            <person name="Szarkandi J.G."/>
            <person name="Papp V."/>
            <person name="Albert L."/>
            <person name="Andreopoulos W."/>
            <person name="Angelini C."/>
            <person name="Antonin V."/>
            <person name="Barry K.W."/>
            <person name="Bougher N.L."/>
            <person name="Buchanan P."/>
            <person name="Buyck B."/>
            <person name="Bense V."/>
            <person name="Catcheside P."/>
            <person name="Chovatia M."/>
            <person name="Cooper J."/>
            <person name="Damon W."/>
            <person name="Desjardin D."/>
            <person name="Finy P."/>
            <person name="Geml J."/>
            <person name="Haridas S."/>
            <person name="Hughes K."/>
            <person name="Justo A."/>
            <person name="Karasinski D."/>
            <person name="Kautmanova I."/>
            <person name="Kiss B."/>
            <person name="Kocsube S."/>
            <person name="Kotiranta H."/>
            <person name="LaButti K.M."/>
            <person name="Lechner B.E."/>
            <person name="Liimatainen K."/>
            <person name="Lipzen A."/>
            <person name="Lukacs Z."/>
            <person name="Mihaltcheva S."/>
            <person name="Morgado L.N."/>
            <person name="Niskanen T."/>
            <person name="Noordeloos M.E."/>
            <person name="Ohm R.A."/>
            <person name="Ortiz-Santana B."/>
            <person name="Ovrebo C."/>
            <person name="Racz N."/>
            <person name="Riley R."/>
            <person name="Savchenko A."/>
            <person name="Shiryaev A."/>
            <person name="Soop K."/>
            <person name="Spirin V."/>
            <person name="Szebenyi C."/>
            <person name="Tomsovsky M."/>
            <person name="Tulloss R.E."/>
            <person name="Uehling J."/>
            <person name="Grigoriev I.V."/>
            <person name="Vagvolgyi C."/>
            <person name="Papp T."/>
            <person name="Martin F.M."/>
            <person name="Miettinen O."/>
            <person name="Hibbett D.S."/>
            <person name="Nagy L.G."/>
        </authorList>
    </citation>
    <scope>NUCLEOTIDE SEQUENCE [LARGE SCALE GENOMIC DNA]</scope>
    <source>
        <strain evidence="2 3">HHB13444</strain>
    </source>
</reference>
<protein>
    <submittedName>
        <fullName evidence="2">Uncharacterized protein</fullName>
    </submittedName>
</protein>